<feature type="region of interest" description="Disordered" evidence="5">
    <location>
        <begin position="237"/>
        <end position="400"/>
    </location>
</feature>
<dbReference type="PANTHER" id="PTHR24217">
    <property type="entry name" value="PUTATIVE-RELATED"/>
    <property type="match status" value="1"/>
</dbReference>
<feature type="region of interest" description="Disordered" evidence="5">
    <location>
        <begin position="110"/>
        <end position="161"/>
    </location>
</feature>
<feature type="compositionally biased region" description="Basic and acidic residues" evidence="5">
    <location>
        <begin position="110"/>
        <end position="120"/>
    </location>
</feature>
<reference evidence="7" key="1">
    <citation type="submission" date="2025-08" db="UniProtKB">
        <authorList>
            <consortium name="RefSeq"/>
        </authorList>
    </citation>
    <scope>IDENTIFICATION</scope>
</reference>
<dbReference type="RefSeq" id="XP_008286424.1">
    <property type="nucleotide sequence ID" value="XM_008288202.1"/>
</dbReference>
<feature type="compositionally biased region" description="Polar residues" evidence="5">
    <location>
        <begin position="880"/>
        <end position="912"/>
    </location>
</feature>
<feature type="region of interest" description="Disordered" evidence="5">
    <location>
        <begin position="580"/>
        <end position="617"/>
    </location>
</feature>
<evidence type="ECO:0000256" key="3">
    <source>
        <dbReference type="ARBA" id="ARBA00022553"/>
    </source>
</evidence>
<feature type="region of interest" description="Disordered" evidence="5">
    <location>
        <begin position="643"/>
        <end position="1037"/>
    </location>
</feature>
<comment type="similarity">
    <text evidence="4">Belongs to the synaptopodin family.</text>
</comment>
<feature type="compositionally biased region" description="Polar residues" evidence="5">
    <location>
        <begin position="808"/>
        <end position="872"/>
    </location>
</feature>
<evidence type="ECO:0000256" key="4">
    <source>
        <dbReference type="ARBA" id="ARBA00038161"/>
    </source>
</evidence>
<organism evidence="6 7">
    <name type="scientific">Stegastes partitus</name>
    <name type="common">bicolor damselfish</name>
    <dbReference type="NCBI Taxonomy" id="144197"/>
    <lineage>
        <taxon>Eukaryota</taxon>
        <taxon>Metazoa</taxon>
        <taxon>Chordata</taxon>
        <taxon>Craniata</taxon>
        <taxon>Vertebrata</taxon>
        <taxon>Euteleostomi</taxon>
        <taxon>Actinopterygii</taxon>
        <taxon>Neopterygii</taxon>
        <taxon>Teleostei</taxon>
        <taxon>Neoteleostei</taxon>
        <taxon>Acanthomorphata</taxon>
        <taxon>Ovalentaria</taxon>
        <taxon>Pomacentridae</taxon>
        <taxon>Stegastes</taxon>
    </lineage>
</organism>
<feature type="region of interest" description="Disordered" evidence="5">
    <location>
        <begin position="486"/>
        <end position="518"/>
    </location>
</feature>
<feature type="region of interest" description="Disordered" evidence="5">
    <location>
        <begin position="536"/>
        <end position="555"/>
    </location>
</feature>
<feature type="region of interest" description="Disordered" evidence="5">
    <location>
        <begin position="1060"/>
        <end position="1174"/>
    </location>
</feature>
<dbReference type="GO" id="GO:0005634">
    <property type="term" value="C:nucleus"/>
    <property type="evidence" value="ECO:0007669"/>
    <property type="project" value="TreeGrafter"/>
</dbReference>
<proteinExistence type="inferred from homology"/>
<feature type="compositionally biased region" description="Polar residues" evidence="5">
    <location>
        <begin position="254"/>
        <end position="278"/>
    </location>
</feature>
<feature type="compositionally biased region" description="Polar residues" evidence="5">
    <location>
        <begin position="50"/>
        <end position="59"/>
    </location>
</feature>
<keyword evidence="6" id="KW-1185">Reference proteome</keyword>
<dbReference type="GO" id="GO:0032233">
    <property type="term" value="P:positive regulation of actin filament bundle assembly"/>
    <property type="evidence" value="ECO:0007669"/>
    <property type="project" value="TreeGrafter"/>
</dbReference>
<dbReference type="Proteomes" id="UP000694891">
    <property type="component" value="Unplaced"/>
</dbReference>
<feature type="compositionally biased region" description="Polar residues" evidence="5">
    <location>
        <begin position="536"/>
        <end position="551"/>
    </location>
</feature>
<evidence type="ECO:0000256" key="5">
    <source>
        <dbReference type="SAM" id="MobiDB-lite"/>
    </source>
</evidence>
<dbReference type="InterPro" id="IPR051976">
    <property type="entry name" value="Synaptopodin_domain"/>
</dbReference>
<feature type="compositionally biased region" description="Pro residues" evidence="5">
    <location>
        <begin position="350"/>
        <end position="395"/>
    </location>
</feature>
<dbReference type="CTD" id="11346"/>
<evidence type="ECO:0000256" key="1">
    <source>
        <dbReference type="ARBA" id="ARBA00004496"/>
    </source>
</evidence>
<feature type="compositionally biased region" description="Low complexity" evidence="5">
    <location>
        <begin position="782"/>
        <end position="807"/>
    </location>
</feature>
<feature type="compositionally biased region" description="Basic and acidic residues" evidence="5">
    <location>
        <begin position="133"/>
        <end position="143"/>
    </location>
</feature>
<feature type="region of interest" description="Disordered" evidence="5">
    <location>
        <begin position="1"/>
        <end position="59"/>
    </location>
</feature>
<feature type="compositionally biased region" description="Pro residues" evidence="5">
    <location>
        <begin position="322"/>
        <end position="337"/>
    </location>
</feature>
<name>A0A9Y4N670_9TELE</name>
<dbReference type="PANTHER" id="PTHR24217:SF13">
    <property type="entry name" value="SYNAPTOPODIN"/>
    <property type="match status" value="1"/>
</dbReference>
<feature type="compositionally biased region" description="Pro residues" evidence="5">
    <location>
        <begin position="299"/>
        <end position="312"/>
    </location>
</feature>
<dbReference type="GO" id="GO:0015629">
    <property type="term" value="C:actin cytoskeleton"/>
    <property type="evidence" value="ECO:0007669"/>
    <property type="project" value="TreeGrafter"/>
</dbReference>
<dbReference type="GO" id="GO:0003779">
    <property type="term" value="F:actin binding"/>
    <property type="evidence" value="ECO:0007669"/>
    <property type="project" value="TreeGrafter"/>
</dbReference>
<sequence>MEKGHTSIRRGVSWSPGGLRKPLQLTQDMHTPGTDYNASWEKTEEHMSRKTNLTRSASLSEKELKEARVRSQIIAAQLTIPSNSSSRGVQLFNRRKQRVNAFTLQSCGERSDEDKAEDVKTNASSNKLTWAEKSSEEKDRDLNFKNNTTKPLFSPPVGVHSVGDIMDAPGRDFHKEEDMEGNVIQERHFLPVKEEQEEEEEIRDEIHEELADSVRHPPGSNHTDPVMMGHAEREVEINGGHTGPVPAAKLLNGCHSTSGPERASLSTSKQSASITNRTARPFFSPPTVQSPEAGSPVMDMPPPPSYSTPPLPAFTVPQPAVASPPPPPPSYPTPPLPAFTNQPPQTYYSSPPPMSPVMSPSSPPPSHFPGSQYPPMPHYGPPTAPKPSTFIPPPAGERNVATPIKTGILEESAAKRANKKSMFTFKEKPILAPNPELLSLVQGADERKKHGLKSVPEPQSEEELLALGAEASNFLAKEEVKAEGARAPEWASCLKSSRTRPRAEHRPEQTLTNVSGKGAELFAKRQSRMEKYVVENQNPGQIRSPSPTMSLPPSWVYPSNMPGRVKAIAKNSDISAQLSQNLKAQQAVKQKPRPRAAAPEPVPEPPPLENGCSKIEMDLSRHRPYQLSSSLFILNPVKDPISTLPRGAPQAKNLMAPQTFSRQTSLPTSPPSHFQCMSPQLPLSPTGGPEYPSSPAPGHPRISSPMSAFSPERVSSPRSGVKAPRPTFSAKKAGIAPQTSKESSPVEIPSETPTPTRTPSLARRFSSPAGPSTGTWTSNLQTSHPSTTISSSIRSVTSPVSSPSSTRCQSPMASQNIQFSTVNSTSVSRPSQTPTATSPWGSRCQSPMVGQSPTISSTPAFKPSQTSKISSPLSPPWGVRSQSPMVTQNNKSSTAASFSTSRPSQTSAATSPCSPPWGSRCQSPVVSHKTQSSTHSSIPTSPPSQISTVASPPWGSRCQSPFVSQNAQSSSAFISTSRPSQTSTATSPVSPPWGSRSQSPAPFQTSLSFPATKPLHTSSATSPVSPPKDSRCMSPIVNNLDSKANHRLLAKNIINAAKRKNSPSPGALSGHSLPISPLGNSHHGYDCHKPPISPFQSRALGSQSPTFTSPPPTPTQRICSPVRLYNTRSLTDSDASVESEDSGLRSPGLHSYNTCPRGWGGSLRVKRSTVSTDL</sequence>
<feature type="compositionally biased region" description="Polar residues" evidence="5">
    <location>
        <begin position="995"/>
        <end position="1023"/>
    </location>
</feature>
<dbReference type="AlphaFoldDB" id="A0A9Y4N670"/>
<feature type="compositionally biased region" description="Low complexity" evidence="5">
    <location>
        <begin position="930"/>
        <end position="948"/>
    </location>
</feature>
<feature type="compositionally biased region" description="Polar residues" evidence="5">
    <location>
        <begin position="957"/>
        <end position="988"/>
    </location>
</feature>
<evidence type="ECO:0000313" key="6">
    <source>
        <dbReference type="Proteomes" id="UP000694891"/>
    </source>
</evidence>
<evidence type="ECO:0000313" key="7">
    <source>
        <dbReference type="RefSeq" id="XP_008286424.1"/>
    </source>
</evidence>
<feature type="compositionally biased region" description="Low complexity" evidence="5">
    <location>
        <begin position="749"/>
        <end position="760"/>
    </location>
</feature>
<dbReference type="GO" id="GO:0030018">
    <property type="term" value="C:Z disc"/>
    <property type="evidence" value="ECO:0007669"/>
    <property type="project" value="TreeGrafter"/>
</dbReference>
<gene>
    <name evidence="7" type="primary">synpo</name>
</gene>
<accession>A0A9Y4N670</accession>
<comment type="subcellular location">
    <subcellularLocation>
        <location evidence="1">Cytoplasm</location>
    </subcellularLocation>
</comment>
<feature type="compositionally biased region" description="Polar residues" evidence="5">
    <location>
        <begin position="24"/>
        <end position="37"/>
    </location>
</feature>
<protein>
    <submittedName>
        <fullName evidence="7">Synaptopodin</fullName>
    </submittedName>
</protein>
<keyword evidence="3" id="KW-0597">Phosphoprotein</keyword>
<feature type="compositionally biased region" description="Polar residues" evidence="5">
    <location>
        <begin position="339"/>
        <end position="348"/>
    </location>
</feature>
<evidence type="ECO:0000256" key="2">
    <source>
        <dbReference type="ARBA" id="ARBA00022490"/>
    </source>
</evidence>
<feature type="compositionally biased region" description="Polar residues" evidence="5">
    <location>
        <begin position="769"/>
        <end position="781"/>
    </location>
</feature>
<feature type="compositionally biased region" description="Polar residues" evidence="5">
    <location>
        <begin position="920"/>
        <end position="929"/>
    </location>
</feature>
<keyword evidence="2" id="KW-0963">Cytoplasm</keyword>
<feature type="compositionally biased region" description="Polar residues" evidence="5">
    <location>
        <begin position="656"/>
        <end position="683"/>
    </location>
</feature>